<evidence type="ECO:0000313" key="1">
    <source>
        <dbReference type="EMBL" id="GFY46549.1"/>
    </source>
</evidence>
<organism evidence="1 2">
    <name type="scientific">Trichonephila inaurata madagascariensis</name>
    <dbReference type="NCBI Taxonomy" id="2747483"/>
    <lineage>
        <taxon>Eukaryota</taxon>
        <taxon>Metazoa</taxon>
        <taxon>Ecdysozoa</taxon>
        <taxon>Arthropoda</taxon>
        <taxon>Chelicerata</taxon>
        <taxon>Arachnida</taxon>
        <taxon>Araneae</taxon>
        <taxon>Araneomorphae</taxon>
        <taxon>Entelegynae</taxon>
        <taxon>Araneoidea</taxon>
        <taxon>Nephilidae</taxon>
        <taxon>Trichonephila</taxon>
        <taxon>Trichonephila inaurata</taxon>
    </lineage>
</organism>
<evidence type="ECO:0000313" key="2">
    <source>
        <dbReference type="Proteomes" id="UP000886998"/>
    </source>
</evidence>
<sequence>MFFQLNKWQQIKSRRLKETHHVRLENGKITQTSSFFRDPKKLRNKNRVIEAAIGLSSSTKKNGGTRLEKVSKQRMEMRFEEKNLASNIDQRITGSRRFGRK</sequence>
<reference evidence="1" key="1">
    <citation type="submission" date="2020-08" db="EMBL/GenBank/DDBJ databases">
        <title>Multicomponent nature underlies the extraordinary mechanical properties of spider dragline silk.</title>
        <authorList>
            <person name="Kono N."/>
            <person name="Nakamura H."/>
            <person name="Mori M."/>
            <person name="Yoshida Y."/>
            <person name="Ohtoshi R."/>
            <person name="Malay A.D."/>
            <person name="Moran D.A.P."/>
            <person name="Tomita M."/>
            <person name="Numata K."/>
            <person name="Arakawa K."/>
        </authorList>
    </citation>
    <scope>NUCLEOTIDE SEQUENCE</scope>
</reference>
<name>A0A8X7BYJ5_9ARAC</name>
<protein>
    <submittedName>
        <fullName evidence="1">Uncharacterized protein</fullName>
    </submittedName>
</protein>
<gene>
    <name evidence="1" type="ORF">TNIN_478061</name>
</gene>
<proteinExistence type="predicted"/>
<dbReference type="EMBL" id="BMAV01005485">
    <property type="protein sequence ID" value="GFY46549.1"/>
    <property type="molecule type" value="Genomic_DNA"/>
</dbReference>
<dbReference type="AlphaFoldDB" id="A0A8X7BYJ5"/>
<dbReference type="Proteomes" id="UP000886998">
    <property type="component" value="Unassembled WGS sequence"/>
</dbReference>
<keyword evidence="2" id="KW-1185">Reference proteome</keyword>
<accession>A0A8X7BYJ5</accession>
<comment type="caution">
    <text evidence="1">The sequence shown here is derived from an EMBL/GenBank/DDBJ whole genome shotgun (WGS) entry which is preliminary data.</text>
</comment>